<keyword evidence="2" id="KW-1185">Reference proteome</keyword>
<sequence>MAAGRIDSRLYRPHVTLIGQDVGGAVVREIDAAVDGFDVAGQVQWWLRPRPVVVEVAHVPVPDTPKN</sequence>
<evidence type="ECO:0008006" key="3">
    <source>
        <dbReference type="Google" id="ProtNLM"/>
    </source>
</evidence>
<gene>
    <name evidence="1" type="ORF">GCM10011588_25330</name>
</gene>
<name>A0A917RIL7_9NOCA</name>
<accession>A0A917RIL7</accession>
<organism evidence="1 2">
    <name type="scientific">Nocardia jinanensis</name>
    <dbReference type="NCBI Taxonomy" id="382504"/>
    <lineage>
        <taxon>Bacteria</taxon>
        <taxon>Bacillati</taxon>
        <taxon>Actinomycetota</taxon>
        <taxon>Actinomycetes</taxon>
        <taxon>Mycobacteriales</taxon>
        <taxon>Nocardiaceae</taxon>
        <taxon>Nocardia</taxon>
    </lineage>
</organism>
<reference evidence="1" key="2">
    <citation type="submission" date="2020-09" db="EMBL/GenBank/DDBJ databases">
        <authorList>
            <person name="Sun Q."/>
            <person name="Zhou Y."/>
        </authorList>
    </citation>
    <scope>NUCLEOTIDE SEQUENCE</scope>
    <source>
        <strain evidence="1">CGMCC 4.3508</strain>
    </source>
</reference>
<reference evidence="1" key="1">
    <citation type="journal article" date="2014" name="Int. J. Syst. Evol. Microbiol.">
        <title>Complete genome sequence of Corynebacterium casei LMG S-19264T (=DSM 44701T), isolated from a smear-ripened cheese.</title>
        <authorList>
            <consortium name="US DOE Joint Genome Institute (JGI-PGF)"/>
            <person name="Walter F."/>
            <person name="Albersmeier A."/>
            <person name="Kalinowski J."/>
            <person name="Ruckert C."/>
        </authorList>
    </citation>
    <scope>NUCLEOTIDE SEQUENCE</scope>
    <source>
        <strain evidence="1">CGMCC 4.3508</strain>
    </source>
</reference>
<protein>
    <recommendedName>
        <fullName evidence="3">2'-5' RNA ligase family protein</fullName>
    </recommendedName>
</protein>
<evidence type="ECO:0000313" key="2">
    <source>
        <dbReference type="Proteomes" id="UP000638263"/>
    </source>
</evidence>
<dbReference type="AlphaFoldDB" id="A0A917RIL7"/>
<dbReference type="EMBL" id="BMMH01000004">
    <property type="protein sequence ID" value="GGL09897.1"/>
    <property type="molecule type" value="Genomic_DNA"/>
</dbReference>
<dbReference type="Proteomes" id="UP000638263">
    <property type="component" value="Unassembled WGS sequence"/>
</dbReference>
<proteinExistence type="predicted"/>
<evidence type="ECO:0000313" key="1">
    <source>
        <dbReference type="EMBL" id="GGL09897.1"/>
    </source>
</evidence>
<comment type="caution">
    <text evidence="1">The sequence shown here is derived from an EMBL/GenBank/DDBJ whole genome shotgun (WGS) entry which is preliminary data.</text>
</comment>